<evidence type="ECO:0000313" key="1">
    <source>
        <dbReference type="EMBL" id="GMF59382.1"/>
    </source>
</evidence>
<reference evidence="1" key="1">
    <citation type="submission" date="2023-04" db="EMBL/GenBank/DDBJ databases">
        <title>Phytophthora fragariaefolia NBRC 109709.</title>
        <authorList>
            <person name="Ichikawa N."/>
            <person name="Sato H."/>
            <person name="Tonouchi N."/>
        </authorList>
    </citation>
    <scope>NUCLEOTIDE SEQUENCE</scope>
    <source>
        <strain evidence="1">NBRC 109709</strain>
    </source>
</reference>
<dbReference type="EMBL" id="BSXT01005032">
    <property type="protein sequence ID" value="GMF59382.1"/>
    <property type="molecule type" value="Genomic_DNA"/>
</dbReference>
<keyword evidence="2" id="KW-1185">Reference proteome</keyword>
<protein>
    <submittedName>
        <fullName evidence="1">Unnamed protein product</fullName>
    </submittedName>
</protein>
<accession>A0A9W6YBU7</accession>
<gene>
    <name evidence="1" type="ORF">Pfra01_002562700</name>
</gene>
<evidence type="ECO:0000313" key="2">
    <source>
        <dbReference type="Proteomes" id="UP001165121"/>
    </source>
</evidence>
<name>A0A9W6YBU7_9STRA</name>
<comment type="caution">
    <text evidence="1">The sequence shown here is derived from an EMBL/GenBank/DDBJ whole genome shotgun (WGS) entry which is preliminary data.</text>
</comment>
<proteinExistence type="predicted"/>
<organism evidence="1 2">
    <name type="scientific">Phytophthora fragariaefolia</name>
    <dbReference type="NCBI Taxonomy" id="1490495"/>
    <lineage>
        <taxon>Eukaryota</taxon>
        <taxon>Sar</taxon>
        <taxon>Stramenopiles</taxon>
        <taxon>Oomycota</taxon>
        <taxon>Peronosporomycetes</taxon>
        <taxon>Peronosporales</taxon>
        <taxon>Peronosporaceae</taxon>
        <taxon>Phytophthora</taxon>
    </lineage>
</organism>
<dbReference type="Proteomes" id="UP001165121">
    <property type="component" value="Unassembled WGS sequence"/>
</dbReference>
<sequence length="91" mass="10068">MYTFQSCSQHGCILPNAATLFSTSVADTKPGITVSAVYNDVKMPTHGSYRDFQDKSNWSLLVSSLGKRLQEPGQQTQQSTEFGPQIRLLEV</sequence>
<dbReference type="AlphaFoldDB" id="A0A9W6YBU7"/>